<feature type="region of interest" description="Disordered" evidence="1">
    <location>
        <begin position="1"/>
        <end position="23"/>
    </location>
</feature>
<feature type="transmembrane region" description="Helical" evidence="2">
    <location>
        <begin position="38"/>
        <end position="56"/>
    </location>
</feature>
<evidence type="ECO:0000256" key="2">
    <source>
        <dbReference type="SAM" id="Phobius"/>
    </source>
</evidence>
<keyword evidence="2" id="KW-0812">Transmembrane</keyword>
<evidence type="ECO:0000256" key="1">
    <source>
        <dbReference type="SAM" id="MobiDB-lite"/>
    </source>
</evidence>
<feature type="compositionally biased region" description="Polar residues" evidence="1">
    <location>
        <begin position="144"/>
        <end position="160"/>
    </location>
</feature>
<protein>
    <submittedName>
        <fullName evidence="4">Anti-sigma factor</fullName>
    </submittedName>
</protein>
<feature type="compositionally biased region" description="Polar residues" evidence="1">
    <location>
        <begin position="12"/>
        <end position="22"/>
    </location>
</feature>
<proteinExistence type="predicted"/>
<dbReference type="Proteomes" id="UP000585226">
    <property type="component" value="Unassembled WGS sequence"/>
</dbReference>
<evidence type="ECO:0000259" key="3">
    <source>
        <dbReference type="Pfam" id="PF10099"/>
    </source>
</evidence>
<organism evidence="4 5">
    <name type="scientific">Pseudomonas reactans</name>
    <dbReference type="NCBI Taxonomy" id="117680"/>
    <lineage>
        <taxon>Bacteria</taxon>
        <taxon>Pseudomonadati</taxon>
        <taxon>Pseudomonadota</taxon>
        <taxon>Gammaproteobacteria</taxon>
        <taxon>Pseudomonadales</taxon>
        <taxon>Pseudomonadaceae</taxon>
        <taxon>Pseudomonas</taxon>
    </lineage>
</organism>
<dbReference type="EMBL" id="JACASD010000009">
    <property type="protein sequence ID" value="NWE87297.1"/>
    <property type="molecule type" value="Genomic_DNA"/>
</dbReference>
<gene>
    <name evidence="4" type="ORF">HX893_04025</name>
</gene>
<feature type="domain" description="Anti-sigma K factor RskA C-terminal" evidence="3">
    <location>
        <begin position="42"/>
        <end position="159"/>
    </location>
</feature>
<sequence length="169" mass="18126">MQTRVHDRTESPVRNSPMSATRPQVIEQKPPFWSRPRVFIGVCMAIVAGLGGALYTQDNVKSAATLVTTAQQPAAQIMAHKDYLEVEPIATTAPEPDRSLELWAMPEGGAPVSLGLLPEDGKGIIGLNPRQQKSIRKPVELMVSSETKGGSLSKQPTGPTVYQGALAAR</sequence>
<feature type="region of interest" description="Disordered" evidence="1">
    <location>
        <begin position="143"/>
        <end position="169"/>
    </location>
</feature>
<name>A0A7Y8KFH1_9PSED</name>
<accession>A0A7Y8KFH1</accession>
<dbReference type="Pfam" id="PF10099">
    <property type="entry name" value="RskA_C"/>
    <property type="match status" value="1"/>
</dbReference>
<keyword evidence="2" id="KW-0472">Membrane</keyword>
<feature type="compositionally biased region" description="Basic and acidic residues" evidence="1">
    <location>
        <begin position="1"/>
        <end position="11"/>
    </location>
</feature>
<evidence type="ECO:0000313" key="4">
    <source>
        <dbReference type="EMBL" id="NWE87297.1"/>
    </source>
</evidence>
<reference evidence="4 5" key="1">
    <citation type="submission" date="2020-04" db="EMBL/GenBank/DDBJ databases">
        <title>Molecular characterization of pseudomonads from Agaricus bisporus reveal novel blotch 2 pathogens in Western Europe.</title>
        <authorList>
            <person name="Taparia T."/>
            <person name="Krijger M."/>
            <person name="Haynes E."/>
            <person name="Elpinstone J.G."/>
            <person name="Noble R."/>
            <person name="Van Der Wolf J."/>
        </authorList>
    </citation>
    <scope>NUCLEOTIDE SEQUENCE [LARGE SCALE GENOMIC DNA]</scope>
    <source>
        <strain evidence="4 5">P8021</strain>
    </source>
</reference>
<dbReference type="GO" id="GO:0005886">
    <property type="term" value="C:plasma membrane"/>
    <property type="evidence" value="ECO:0007669"/>
    <property type="project" value="InterPro"/>
</dbReference>
<evidence type="ECO:0000313" key="5">
    <source>
        <dbReference type="Proteomes" id="UP000585226"/>
    </source>
</evidence>
<comment type="caution">
    <text evidence="4">The sequence shown here is derived from an EMBL/GenBank/DDBJ whole genome shotgun (WGS) entry which is preliminary data.</text>
</comment>
<dbReference type="AlphaFoldDB" id="A0A7Y8KFH1"/>
<dbReference type="InterPro" id="IPR018764">
    <property type="entry name" value="RskA_C"/>
</dbReference>
<keyword evidence="2" id="KW-1133">Transmembrane helix</keyword>